<dbReference type="SUPFAM" id="SSF50199">
    <property type="entry name" value="Staphylococcal nuclease"/>
    <property type="match status" value="1"/>
</dbReference>
<name>A0A1W1DA39_9ZZZZ</name>
<reference evidence="5" key="1">
    <citation type="submission" date="2016-10" db="EMBL/GenBank/DDBJ databases">
        <authorList>
            <person name="de Groot N.N."/>
        </authorList>
    </citation>
    <scope>NUCLEOTIDE SEQUENCE</scope>
</reference>
<accession>A0A1W1DA39</accession>
<organism evidence="5">
    <name type="scientific">hydrothermal vent metagenome</name>
    <dbReference type="NCBI Taxonomy" id="652676"/>
    <lineage>
        <taxon>unclassified sequences</taxon>
        <taxon>metagenomes</taxon>
        <taxon>ecological metagenomes</taxon>
    </lineage>
</organism>
<gene>
    <name evidence="5" type="ORF">MNB_SUP05-4-265</name>
</gene>
<keyword evidence="1" id="KW-0540">Nuclease</keyword>
<evidence type="ECO:0000256" key="1">
    <source>
        <dbReference type="ARBA" id="ARBA00022722"/>
    </source>
</evidence>
<keyword evidence="2" id="KW-0255">Endonuclease</keyword>
<evidence type="ECO:0000256" key="2">
    <source>
        <dbReference type="ARBA" id="ARBA00022759"/>
    </source>
</evidence>
<dbReference type="SMART" id="SM00318">
    <property type="entry name" value="SNc"/>
    <property type="match status" value="1"/>
</dbReference>
<keyword evidence="3" id="KW-0378">Hydrolase</keyword>
<dbReference type="GO" id="GO:0004519">
    <property type="term" value="F:endonuclease activity"/>
    <property type="evidence" value="ECO:0007669"/>
    <property type="project" value="UniProtKB-KW"/>
</dbReference>
<dbReference type="AlphaFoldDB" id="A0A1W1DA39"/>
<dbReference type="Pfam" id="PF00565">
    <property type="entry name" value="SNase"/>
    <property type="match status" value="1"/>
</dbReference>
<evidence type="ECO:0000259" key="4">
    <source>
        <dbReference type="PROSITE" id="PS50830"/>
    </source>
</evidence>
<protein>
    <submittedName>
        <fullName evidence="5">Micrococcal nuclease (Thermonuclease) homologs</fullName>
    </submittedName>
</protein>
<evidence type="ECO:0000313" key="5">
    <source>
        <dbReference type="EMBL" id="SFV77481.1"/>
    </source>
</evidence>
<dbReference type="PANTHER" id="PTHR12302">
    <property type="entry name" value="EBNA2 BINDING PROTEIN P100"/>
    <property type="match status" value="1"/>
</dbReference>
<sequence>MQMRLAGIDTPEIKQKCRQYKDQIIDCGRLSRRYLQRLLKNLPGDVNIHPVGVDHYQRILVRVYKGDTNIGQLMVQSGMAFSYKDVYRQEEQLAKAEKLGFWGFDTPPVEPYKWRKLKRN</sequence>
<dbReference type="GO" id="GO:0016787">
    <property type="term" value="F:hydrolase activity"/>
    <property type="evidence" value="ECO:0007669"/>
    <property type="project" value="UniProtKB-KW"/>
</dbReference>
<feature type="domain" description="TNase-like" evidence="4">
    <location>
        <begin position="1"/>
        <end position="104"/>
    </location>
</feature>
<dbReference type="InterPro" id="IPR035437">
    <property type="entry name" value="SNase_OB-fold_sf"/>
</dbReference>
<proteinExistence type="predicted"/>
<evidence type="ECO:0000256" key="3">
    <source>
        <dbReference type="ARBA" id="ARBA00022801"/>
    </source>
</evidence>
<dbReference type="EMBL" id="FPHR01000026">
    <property type="protein sequence ID" value="SFV77481.1"/>
    <property type="molecule type" value="Genomic_DNA"/>
</dbReference>
<dbReference type="PROSITE" id="PS50830">
    <property type="entry name" value="TNASE_3"/>
    <property type="match status" value="1"/>
</dbReference>
<dbReference type="InterPro" id="IPR016071">
    <property type="entry name" value="Staphylococal_nuclease_OB-fold"/>
</dbReference>
<dbReference type="PANTHER" id="PTHR12302:SF3">
    <property type="entry name" value="SERINE_THREONINE-PROTEIN KINASE 31"/>
    <property type="match status" value="1"/>
</dbReference>
<dbReference type="Gene3D" id="2.40.50.90">
    <property type="match status" value="1"/>
</dbReference>